<gene>
    <name evidence="2" type="ORF">D2V17_15000</name>
</gene>
<comment type="caution">
    <text evidence="2">The sequence shown here is derived from an EMBL/GenBank/DDBJ whole genome shotgun (WGS) entry which is preliminary data.</text>
</comment>
<dbReference type="GO" id="GO:0004040">
    <property type="term" value="F:amidase activity"/>
    <property type="evidence" value="ECO:0007669"/>
    <property type="project" value="UniProtKB-EC"/>
</dbReference>
<dbReference type="InterPro" id="IPR052739">
    <property type="entry name" value="FAAH2"/>
</dbReference>
<dbReference type="AlphaFoldDB" id="A0A3A1P2Q0"/>
<organism evidence="2 3">
    <name type="scientific">Aurantiacibacter xanthus</name>
    <dbReference type="NCBI Taxonomy" id="1784712"/>
    <lineage>
        <taxon>Bacteria</taxon>
        <taxon>Pseudomonadati</taxon>
        <taxon>Pseudomonadota</taxon>
        <taxon>Alphaproteobacteria</taxon>
        <taxon>Sphingomonadales</taxon>
        <taxon>Erythrobacteraceae</taxon>
        <taxon>Aurantiacibacter</taxon>
    </lineage>
</organism>
<dbReference type="NCBIfam" id="NF004816">
    <property type="entry name" value="PRK06170.1"/>
    <property type="match status" value="1"/>
</dbReference>
<reference evidence="2 3" key="1">
    <citation type="submission" date="2018-08" db="EMBL/GenBank/DDBJ databases">
        <title>Erythrobacter zhengii sp.nov., a bacterium isolated from deep-sea sediment.</title>
        <authorList>
            <person name="Fang C."/>
            <person name="Wu Y.-H."/>
            <person name="Sun C."/>
            <person name="Wang H."/>
            <person name="Cheng H."/>
            <person name="Meng F.-X."/>
            <person name="Wang C.-S."/>
            <person name="Xu X.-W."/>
        </authorList>
    </citation>
    <scope>NUCLEOTIDE SEQUENCE [LARGE SCALE GENOMIC DNA]</scope>
    <source>
        <strain evidence="2 3">CCTCC AB 2015396</strain>
    </source>
</reference>
<dbReference type="SUPFAM" id="SSF75304">
    <property type="entry name" value="Amidase signature (AS) enzymes"/>
    <property type="match status" value="1"/>
</dbReference>
<dbReference type="RefSeq" id="WP_119593609.1">
    <property type="nucleotide sequence ID" value="NZ_QXFM01000117.1"/>
</dbReference>
<evidence type="ECO:0000313" key="2">
    <source>
        <dbReference type="EMBL" id="RIV82620.1"/>
    </source>
</evidence>
<protein>
    <submittedName>
        <fullName evidence="2">Amidase</fullName>
        <ecNumber evidence="2">3.5.1.4</ecNumber>
    </submittedName>
</protein>
<accession>A0A3A1P2Q0</accession>
<dbReference type="PANTHER" id="PTHR43372:SF4">
    <property type="entry name" value="FATTY-ACID AMIDE HYDROLASE 2"/>
    <property type="match status" value="1"/>
</dbReference>
<dbReference type="Pfam" id="PF01425">
    <property type="entry name" value="Amidase"/>
    <property type="match status" value="1"/>
</dbReference>
<dbReference type="Gene3D" id="3.90.1300.10">
    <property type="entry name" value="Amidase signature (AS) domain"/>
    <property type="match status" value="1"/>
</dbReference>
<dbReference type="GO" id="GO:0012505">
    <property type="term" value="C:endomembrane system"/>
    <property type="evidence" value="ECO:0007669"/>
    <property type="project" value="TreeGrafter"/>
</dbReference>
<evidence type="ECO:0000313" key="3">
    <source>
        <dbReference type="Proteomes" id="UP000265366"/>
    </source>
</evidence>
<dbReference type="PIRSF" id="PIRSF001221">
    <property type="entry name" value="Amidase_fungi"/>
    <property type="match status" value="1"/>
</dbReference>
<keyword evidence="3" id="KW-1185">Reference proteome</keyword>
<dbReference type="InterPro" id="IPR036928">
    <property type="entry name" value="AS_sf"/>
</dbReference>
<evidence type="ECO:0000259" key="1">
    <source>
        <dbReference type="Pfam" id="PF01425"/>
    </source>
</evidence>
<dbReference type="EMBL" id="QXFM01000117">
    <property type="protein sequence ID" value="RIV82620.1"/>
    <property type="molecule type" value="Genomic_DNA"/>
</dbReference>
<name>A0A3A1P2Q0_9SPHN</name>
<dbReference type="InterPro" id="IPR023631">
    <property type="entry name" value="Amidase_dom"/>
</dbReference>
<dbReference type="EC" id="3.5.1.4" evidence="2"/>
<dbReference type="Proteomes" id="UP000265366">
    <property type="component" value="Unassembled WGS sequence"/>
</dbReference>
<sequence length="502" mass="53367">MSDLDMRAAASADDLAYATAGDLIAMLGTRKIGSEELLQLFLDRYERLNAPINAIVALDLDRAFDAARAADKALSSGGSAGALAGLPFTVKETYSAIGMRTSCGLPPLADNISSEDAVAVGRLRAAGGVIFGKTNIPIAGADHQTDNPIYGLTRNPWSLDLTVGGSSGGAAAALSAGLTPLELGSDIGGSIRIPAHMCGVFGHKSSYGLVPTRGHVPPMPGVMEEPQLAVAGPMARSACDLELALDILTAPGPERVPAFSTTVAPSRHEKLSDFRVALWSEDLPYAATSETQEAIARLAGELRAQGAKVSETARPDFDPQAALETYVNMLFSIVLGGQDFELTAEDLANLPEDALTFGRILEGCAKPDPLRWGRLEEARARLCDGWARFFREWDAMVCPVFPSAAFPHDLSGEGMKAQLYRRRQVDDRDVVYLSQLSWPGLATVANLPSTVIPAPRREGQVPLGLQLIGPAMEDRTTIRLAALIERRLGYVAARPPLEKTLG</sequence>
<feature type="domain" description="Amidase" evidence="1">
    <location>
        <begin position="36"/>
        <end position="477"/>
    </location>
</feature>
<dbReference type="PANTHER" id="PTHR43372">
    <property type="entry name" value="FATTY-ACID AMIDE HYDROLASE"/>
    <property type="match status" value="1"/>
</dbReference>
<dbReference type="OrthoDB" id="7490557at2"/>
<keyword evidence="2" id="KW-0378">Hydrolase</keyword>
<proteinExistence type="predicted"/>